<dbReference type="InterPro" id="IPR011765">
    <property type="entry name" value="Pept_M16_N"/>
</dbReference>
<dbReference type="SMART" id="SM01264">
    <property type="entry name" value="M16C_associated"/>
    <property type="match status" value="1"/>
</dbReference>
<protein>
    <recommendedName>
        <fullName evidence="1">Peptidase M16C associated domain-containing protein</fullName>
    </recommendedName>
</protein>
<evidence type="ECO:0000259" key="1">
    <source>
        <dbReference type="SMART" id="SM01264"/>
    </source>
</evidence>
<dbReference type="GO" id="GO:0046872">
    <property type="term" value="F:metal ion binding"/>
    <property type="evidence" value="ECO:0007669"/>
    <property type="project" value="InterPro"/>
</dbReference>
<dbReference type="InterPro" id="IPR007863">
    <property type="entry name" value="Peptidase_M16_C"/>
</dbReference>
<gene>
    <name evidence="2" type="ORF">METZ01_LOCUS29413</name>
</gene>
<dbReference type="EMBL" id="UINC01001283">
    <property type="protein sequence ID" value="SUZ76559.1"/>
    <property type="molecule type" value="Genomic_DNA"/>
</dbReference>
<accession>A0A381QDT6</accession>
<dbReference type="InterPro" id="IPR055130">
    <property type="entry name" value="PreP_C"/>
</dbReference>
<name>A0A381QDT6_9ZZZZ</name>
<dbReference type="Pfam" id="PF00675">
    <property type="entry name" value="Peptidase_M16"/>
    <property type="match status" value="1"/>
</dbReference>
<reference evidence="2" key="1">
    <citation type="submission" date="2018-05" db="EMBL/GenBank/DDBJ databases">
        <authorList>
            <person name="Lanie J.A."/>
            <person name="Ng W.-L."/>
            <person name="Kazmierczak K.M."/>
            <person name="Andrzejewski T.M."/>
            <person name="Davidsen T.M."/>
            <person name="Wayne K.J."/>
            <person name="Tettelin H."/>
            <person name="Glass J.I."/>
            <person name="Rusch D."/>
            <person name="Podicherti R."/>
            <person name="Tsui H.-C.T."/>
            <person name="Winkler M.E."/>
        </authorList>
    </citation>
    <scope>NUCLEOTIDE SEQUENCE</scope>
</reference>
<dbReference type="AlphaFoldDB" id="A0A381QDT6"/>
<organism evidence="2">
    <name type="scientific">marine metagenome</name>
    <dbReference type="NCBI Taxonomy" id="408172"/>
    <lineage>
        <taxon>unclassified sequences</taxon>
        <taxon>metagenomes</taxon>
        <taxon>ecological metagenomes</taxon>
    </lineage>
</organism>
<dbReference type="Pfam" id="PF05193">
    <property type="entry name" value="Peptidase_M16_C"/>
    <property type="match status" value="1"/>
</dbReference>
<proteinExistence type="predicted"/>
<dbReference type="PANTHER" id="PTHR43016:SF13">
    <property type="entry name" value="PRESEQUENCE PROTEASE, MITOCHONDRIAL"/>
    <property type="match status" value="1"/>
</dbReference>
<dbReference type="Pfam" id="PF08367">
    <property type="entry name" value="M16C_assoc"/>
    <property type="match status" value="1"/>
</dbReference>
<feature type="domain" description="Peptidase M16C associated" evidence="1">
    <location>
        <begin position="479"/>
        <end position="728"/>
    </location>
</feature>
<dbReference type="InterPro" id="IPR011249">
    <property type="entry name" value="Metalloenz_LuxS/M16"/>
</dbReference>
<sequence>MVKTPILELSEPIFDLAPSDAHSAFKWHCSEQISSLNIVMEKYVHTVTGAIHYHLASTNNENVFLVAFRTLPTDSTGVAHILEHTVLCGSEKYPVRDPFFMMIRRSLNTFMNAFTSSDWTAYPFASKNRKDFNNLLNVYLDAAFFSRLHELDFAQEGHRLEFAEPDNPASELQYKGVVYNEMKGAMSSADSVLWQTMSKHLFPTTTYHYNSGGEPDHIPSLTYEELISFYGNHYHPSNAVFMTYGDIPACEHHQAFEELALSRFERLDTNIGVEDEIRYPAPIKVQEAYASDDDNPDKCHVVIGWLLGKSTNLPELFRYQLLSSVLLDNSGSPLLKALETSELGSAPSGICGLEDSNREVSFIAGLEGCAFSVRDKVEALVLDTLQNLTDQSLPQEQVEAALHQLELNQREISGDSYPYGLQLILTGLSTAVHRGDPIALLNIDQVLADLREAIKDKQFIPNLVKELLLDNPHRVSLTLKPDRKLEKQKINAEKKTLEDIKSSLSASGVDQIIQQTKILAARQLQEDDSNLLPKVTLSDVPTKISEPAREDEVLGYSTLPVSFYGQGTNGLSYQQVVVELPLLSSELLEILPLYTSCLSEFGVGKKSYEEVQAWQAQISGGINCFSSIRSSLDDVQKTRAFLTFSSKSLANNHSKMSDLLFETISSVRFNEEQRLKELIEQLFTRKKASITGQGHSLAMILASSKMSATSHLAHNFGGLEGIRRLEKLHDQLELKETRTNLFLLLARLHEKVCAAPRQFLLIGEPELKSALIQDIDKAWSGSKCPNRSSTFSLTPLREQITEAWTTSTQVNFCAKAYPTVPSTHEDNALLHVLAGFMRNGYLHRTIREQGGAYGGGAGQDSNSASFRFFSYRDPRLQATLDDFDHAVEWVVSGKHQGHQLEEAILGVIAAMDKPSSPAGEAKQAFYNNLFGIDIEHRMTFRHRVLATTLEDLKNVACRYFNPDKASIGVITNKGATDSLLKLGLKVVDL</sequence>
<dbReference type="InterPro" id="IPR013578">
    <property type="entry name" value="Peptidase_M16C_assoc"/>
</dbReference>
<dbReference type="Pfam" id="PF22516">
    <property type="entry name" value="PreP_C"/>
    <property type="match status" value="1"/>
</dbReference>
<dbReference type="Gene3D" id="3.30.830.10">
    <property type="entry name" value="Metalloenzyme, LuxS/M16 peptidase-like"/>
    <property type="match status" value="4"/>
</dbReference>
<evidence type="ECO:0000313" key="2">
    <source>
        <dbReference type="EMBL" id="SUZ76559.1"/>
    </source>
</evidence>
<dbReference type="FunFam" id="3.30.830.10:FF:000011">
    <property type="entry name" value="Presequence protease, mitochondrial"/>
    <property type="match status" value="1"/>
</dbReference>
<dbReference type="SUPFAM" id="SSF63411">
    <property type="entry name" value="LuxS/MPP-like metallohydrolase"/>
    <property type="match status" value="4"/>
</dbReference>
<dbReference type="GO" id="GO:0006508">
    <property type="term" value="P:proteolysis"/>
    <property type="evidence" value="ECO:0007669"/>
    <property type="project" value="InterPro"/>
</dbReference>
<dbReference type="PANTHER" id="PTHR43016">
    <property type="entry name" value="PRESEQUENCE PROTEASE"/>
    <property type="match status" value="1"/>
</dbReference>